<dbReference type="InterPro" id="IPR047216">
    <property type="entry name" value="Endonuclease_DUF559_bact"/>
</dbReference>
<reference evidence="2 3" key="1">
    <citation type="submission" date="2019-02" db="EMBL/GenBank/DDBJ databases">
        <title>Genomic Encyclopedia of Type Strains, Phase IV (KMG-IV): sequencing the most valuable type-strain genomes for metagenomic binning, comparative biology and taxonomic classification.</title>
        <authorList>
            <person name="Goeker M."/>
        </authorList>
    </citation>
    <scope>NUCLEOTIDE SEQUENCE [LARGE SCALE GENOMIC DNA]</scope>
    <source>
        <strain evidence="2 3">DSM 105135</strain>
    </source>
</reference>
<dbReference type="PANTHER" id="PTHR38590">
    <property type="entry name" value="BLL0828 PROTEIN"/>
    <property type="match status" value="1"/>
</dbReference>
<comment type="caution">
    <text evidence="2">The sequence shown here is derived from an EMBL/GenBank/DDBJ whole genome shotgun (WGS) entry which is preliminary data.</text>
</comment>
<sequence length="121" mass="14211">MKTYNSALISRARLMRADMTPGERHVWHRCLRRLPYKFRRQRPFGRFIADFYSPELKLVIEIDGDSHADEAAKAYDAERTLYLQSLGLTVLRFTNQEVIRETEAVLTRLQQLCDQQSPAPR</sequence>
<feature type="domain" description="DUF559" evidence="1">
    <location>
        <begin position="9"/>
        <end position="112"/>
    </location>
</feature>
<dbReference type="RefSeq" id="WP_130414333.1">
    <property type="nucleotide sequence ID" value="NZ_SHKX01000013.1"/>
</dbReference>
<evidence type="ECO:0000259" key="1">
    <source>
        <dbReference type="Pfam" id="PF04480"/>
    </source>
</evidence>
<dbReference type="PANTHER" id="PTHR38590:SF1">
    <property type="entry name" value="BLL0828 PROTEIN"/>
    <property type="match status" value="1"/>
</dbReference>
<dbReference type="EMBL" id="SHKX01000013">
    <property type="protein sequence ID" value="RZU38616.1"/>
    <property type="molecule type" value="Genomic_DNA"/>
</dbReference>
<accession>A0A4V2G3W3</accession>
<dbReference type="Pfam" id="PF04480">
    <property type="entry name" value="DUF559"/>
    <property type="match status" value="1"/>
</dbReference>
<dbReference type="Proteomes" id="UP000292423">
    <property type="component" value="Unassembled WGS sequence"/>
</dbReference>
<dbReference type="SUPFAM" id="SSF52980">
    <property type="entry name" value="Restriction endonuclease-like"/>
    <property type="match status" value="1"/>
</dbReference>
<gene>
    <name evidence="2" type="ORF">EV700_2551</name>
</gene>
<keyword evidence="2" id="KW-0378">Hydrolase</keyword>
<keyword evidence="2" id="KW-0540">Nuclease</keyword>
<dbReference type="GO" id="GO:0004519">
    <property type="term" value="F:endonuclease activity"/>
    <property type="evidence" value="ECO:0007669"/>
    <property type="project" value="UniProtKB-KW"/>
</dbReference>
<dbReference type="InterPro" id="IPR007569">
    <property type="entry name" value="DUF559"/>
</dbReference>
<dbReference type="OrthoDB" id="9798754at2"/>
<evidence type="ECO:0000313" key="2">
    <source>
        <dbReference type="EMBL" id="RZU38616.1"/>
    </source>
</evidence>
<dbReference type="Gene3D" id="3.40.960.10">
    <property type="entry name" value="VSR Endonuclease"/>
    <property type="match status" value="1"/>
</dbReference>
<dbReference type="CDD" id="cd01038">
    <property type="entry name" value="Endonuclease_DUF559"/>
    <property type="match status" value="1"/>
</dbReference>
<keyword evidence="3" id="KW-1185">Reference proteome</keyword>
<keyword evidence="2" id="KW-0255">Endonuclease</keyword>
<proteinExistence type="predicted"/>
<organism evidence="2 3">
    <name type="scientific">Fluviicoccus keumensis</name>
    <dbReference type="NCBI Taxonomy" id="1435465"/>
    <lineage>
        <taxon>Bacteria</taxon>
        <taxon>Pseudomonadati</taxon>
        <taxon>Pseudomonadota</taxon>
        <taxon>Gammaproteobacteria</taxon>
        <taxon>Moraxellales</taxon>
        <taxon>Moraxellaceae</taxon>
        <taxon>Fluviicoccus</taxon>
    </lineage>
</organism>
<protein>
    <submittedName>
        <fullName evidence="2">Very-short-patch-repair endonuclease</fullName>
    </submittedName>
</protein>
<dbReference type="InterPro" id="IPR011335">
    <property type="entry name" value="Restrct_endonuc-II-like"/>
</dbReference>
<dbReference type="AlphaFoldDB" id="A0A4V2G3W3"/>
<name>A0A4V2G3W3_9GAMM</name>
<evidence type="ECO:0000313" key="3">
    <source>
        <dbReference type="Proteomes" id="UP000292423"/>
    </source>
</evidence>